<dbReference type="InterPro" id="IPR036514">
    <property type="entry name" value="SGNH_hydro_sf"/>
</dbReference>
<dbReference type="InterPro" id="IPR001087">
    <property type="entry name" value="GDSL"/>
</dbReference>
<dbReference type="PANTHER" id="PTHR45648:SF23">
    <property type="entry name" value="GDSL-LIKE LIPASE_ACYLHYDROLASE FAMILY PROTEIN, EXPRESSED"/>
    <property type="match status" value="1"/>
</dbReference>
<dbReference type="GO" id="GO:0016042">
    <property type="term" value="P:lipid catabolic process"/>
    <property type="evidence" value="ECO:0007669"/>
    <property type="project" value="UniProtKB-KW"/>
</dbReference>
<evidence type="ECO:0000313" key="5">
    <source>
        <dbReference type="Proteomes" id="UP001231189"/>
    </source>
</evidence>
<comment type="similarity">
    <text evidence="1">Belongs to the 'GDSL' lipolytic enzyme family.</text>
</comment>
<protein>
    <recommendedName>
        <fullName evidence="6">GDSL esterase/lipase</fullName>
    </recommendedName>
</protein>
<organism evidence="4 5">
    <name type="scientific">Lolium multiflorum</name>
    <name type="common">Italian ryegrass</name>
    <name type="synonym">Lolium perenne subsp. multiflorum</name>
    <dbReference type="NCBI Taxonomy" id="4521"/>
    <lineage>
        <taxon>Eukaryota</taxon>
        <taxon>Viridiplantae</taxon>
        <taxon>Streptophyta</taxon>
        <taxon>Embryophyta</taxon>
        <taxon>Tracheophyta</taxon>
        <taxon>Spermatophyta</taxon>
        <taxon>Magnoliopsida</taxon>
        <taxon>Liliopsida</taxon>
        <taxon>Poales</taxon>
        <taxon>Poaceae</taxon>
        <taxon>BOP clade</taxon>
        <taxon>Pooideae</taxon>
        <taxon>Poodae</taxon>
        <taxon>Poeae</taxon>
        <taxon>Poeae Chloroplast Group 2 (Poeae type)</taxon>
        <taxon>Loliodinae</taxon>
        <taxon>Loliinae</taxon>
        <taxon>Lolium</taxon>
    </lineage>
</organism>
<evidence type="ECO:0000313" key="4">
    <source>
        <dbReference type="EMBL" id="KAK1627283.1"/>
    </source>
</evidence>
<gene>
    <name evidence="4" type="ORF">QYE76_001598</name>
</gene>
<proteinExistence type="inferred from homology"/>
<dbReference type="GO" id="GO:0016788">
    <property type="term" value="F:hydrolase activity, acting on ester bonds"/>
    <property type="evidence" value="ECO:0007669"/>
    <property type="project" value="InterPro"/>
</dbReference>
<evidence type="ECO:0008006" key="6">
    <source>
        <dbReference type="Google" id="ProtNLM"/>
    </source>
</evidence>
<accession>A0AAD8RK47</accession>
<evidence type="ECO:0000256" key="2">
    <source>
        <dbReference type="ARBA" id="ARBA00022801"/>
    </source>
</evidence>
<dbReference type="Gene3D" id="3.40.50.1110">
    <property type="entry name" value="SGNH hydrolase"/>
    <property type="match status" value="1"/>
</dbReference>
<dbReference type="EMBL" id="JAUUTY010000005">
    <property type="protein sequence ID" value="KAK1627283.1"/>
    <property type="molecule type" value="Genomic_DNA"/>
</dbReference>
<keyword evidence="5" id="KW-1185">Reference proteome</keyword>
<dbReference type="AlphaFoldDB" id="A0AAD8RK47"/>
<evidence type="ECO:0000256" key="3">
    <source>
        <dbReference type="ARBA" id="ARBA00022963"/>
    </source>
</evidence>
<dbReference type="InterPro" id="IPR051058">
    <property type="entry name" value="GDSL_Est/Lipase"/>
</dbReference>
<dbReference type="Proteomes" id="UP001231189">
    <property type="component" value="Unassembled WGS sequence"/>
</dbReference>
<dbReference type="Pfam" id="PF00657">
    <property type="entry name" value="Lipase_GDSL"/>
    <property type="match status" value="1"/>
</dbReference>
<sequence length="239" mass="25561">MTKTELGHNKVNRLLSRSLFIISTAGNDFSAFSYGRANMSDASSYIANMISTYLKHIKVLYNLGARRLGLLDAVPIGCLPGSRASSINDGPCNDASNSLAQHFNTLLRLEMASATAASMPGMEYSIASVYNIISDKISNPPIDGLEVSNACCGGGRLNAEVSCSVTSNLCTDRSRYVFWDNVHETQAAYQRAVAAMFEGTAAAMYTEPITFQQLVTQKQVAPGAGIDLDHSSADLAAEI</sequence>
<keyword evidence="3" id="KW-0442">Lipid degradation</keyword>
<keyword evidence="3" id="KW-0443">Lipid metabolism</keyword>
<evidence type="ECO:0000256" key="1">
    <source>
        <dbReference type="ARBA" id="ARBA00008668"/>
    </source>
</evidence>
<comment type="caution">
    <text evidence="4">The sequence shown here is derived from an EMBL/GenBank/DDBJ whole genome shotgun (WGS) entry which is preliminary data.</text>
</comment>
<dbReference type="PANTHER" id="PTHR45648">
    <property type="entry name" value="GDSL LIPASE/ACYLHYDROLASE FAMILY PROTEIN (AFU_ORTHOLOGUE AFUA_4G14700)"/>
    <property type="match status" value="1"/>
</dbReference>
<name>A0AAD8RK47_LOLMU</name>
<reference evidence="4" key="1">
    <citation type="submission" date="2023-07" db="EMBL/GenBank/DDBJ databases">
        <title>A chromosome-level genome assembly of Lolium multiflorum.</title>
        <authorList>
            <person name="Chen Y."/>
            <person name="Copetti D."/>
            <person name="Kolliker R."/>
            <person name="Studer B."/>
        </authorList>
    </citation>
    <scope>NUCLEOTIDE SEQUENCE</scope>
    <source>
        <strain evidence="4">02402/16</strain>
        <tissue evidence="4">Leaf</tissue>
    </source>
</reference>
<keyword evidence="2" id="KW-0378">Hydrolase</keyword>